<name>A0A1Y2BAW5_9TREE</name>
<dbReference type="Proteomes" id="UP000193986">
    <property type="component" value="Unassembled WGS sequence"/>
</dbReference>
<comment type="caution">
    <text evidence="1">The sequence shown here is derived from an EMBL/GenBank/DDBJ whole genome shotgun (WGS) entry which is preliminary data.</text>
</comment>
<dbReference type="InParanoid" id="A0A1Y2BAW5"/>
<organism evidence="1 2">
    <name type="scientific">Naematelia encephala</name>
    <dbReference type="NCBI Taxonomy" id="71784"/>
    <lineage>
        <taxon>Eukaryota</taxon>
        <taxon>Fungi</taxon>
        <taxon>Dikarya</taxon>
        <taxon>Basidiomycota</taxon>
        <taxon>Agaricomycotina</taxon>
        <taxon>Tremellomycetes</taxon>
        <taxon>Tremellales</taxon>
        <taxon>Naemateliaceae</taxon>
        <taxon>Naematelia</taxon>
    </lineage>
</organism>
<proteinExistence type="predicted"/>
<gene>
    <name evidence="1" type="ORF">BCR39DRAFT_71375</name>
</gene>
<protein>
    <submittedName>
        <fullName evidence="1">Uncharacterized protein</fullName>
    </submittedName>
</protein>
<dbReference type="AlphaFoldDB" id="A0A1Y2BAW5"/>
<keyword evidence="2" id="KW-1185">Reference proteome</keyword>
<reference evidence="1 2" key="1">
    <citation type="submission" date="2016-07" db="EMBL/GenBank/DDBJ databases">
        <title>Pervasive Adenine N6-methylation of Active Genes in Fungi.</title>
        <authorList>
            <consortium name="DOE Joint Genome Institute"/>
            <person name="Mondo S.J."/>
            <person name="Dannebaum R.O."/>
            <person name="Kuo R.C."/>
            <person name="Labutti K."/>
            <person name="Haridas S."/>
            <person name="Kuo A."/>
            <person name="Salamov A."/>
            <person name="Ahrendt S.R."/>
            <person name="Lipzen A."/>
            <person name="Sullivan W."/>
            <person name="Andreopoulos W.B."/>
            <person name="Clum A."/>
            <person name="Lindquist E."/>
            <person name="Daum C."/>
            <person name="Ramamoorthy G.K."/>
            <person name="Gryganskyi A."/>
            <person name="Culley D."/>
            <person name="Magnuson J.K."/>
            <person name="James T.Y."/>
            <person name="O'Malley M.A."/>
            <person name="Stajich J.E."/>
            <person name="Spatafora J.W."/>
            <person name="Visel A."/>
            <person name="Grigoriev I.V."/>
        </authorList>
    </citation>
    <scope>NUCLEOTIDE SEQUENCE [LARGE SCALE GENOMIC DNA]</scope>
    <source>
        <strain evidence="1 2">68-887.2</strain>
    </source>
</reference>
<accession>A0A1Y2BAW5</accession>
<evidence type="ECO:0000313" key="2">
    <source>
        <dbReference type="Proteomes" id="UP000193986"/>
    </source>
</evidence>
<evidence type="ECO:0000313" key="1">
    <source>
        <dbReference type="EMBL" id="ORY31978.1"/>
    </source>
</evidence>
<dbReference type="EMBL" id="MCFC01000012">
    <property type="protein sequence ID" value="ORY31978.1"/>
    <property type="molecule type" value="Genomic_DNA"/>
</dbReference>
<sequence>MKSSQSLTKCSVHICRQPSSLSCPKVQVIDVHTPPTPPTSSALGIATFVSSTLLLLSSIDSLPPLLSVQPSIVHDHIAQFPDRSTPDLHRESIQLSLPAQRRTRFPGTIRFGLPDYTFCIELTTCEPTDLCQIPSTLLKIILDEIPDDRPISFRILHVQVLTHQSPMNTCRNVSPSSLSCSSFQVGTGDQCQGRKKQN</sequence>